<sequence>MSIFLSWVILIISVLMAIGIMRIIHTLKDIELFFTGDKRRK</sequence>
<evidence type="ECO:0000313" key="4">
    <source>
        <dbReference type="Proteomes" id="UP000254716"/>
    </source>
</evidence>
<evidence type="ECO:0000313" key="3">
    <source>
        <dbReference type="EMBL" id="TXQ23312.1"/>
    </source>
</evidence>
<dbReference type="Proteomes" id="UP000321295">
    <property type="component" value="Unassembled WGS sequence"/>
</dbReference>
<keyword evidence="1" id="KW-1133">Transmembrane helix</keyword>
<evidence type="ECO:0000313" key="5">
    <source>
        <dbReference type="Proteomes" id="UP000321295"/>
    </source>
</evidence>
<protein>
    <submittedName>
        <fullName evidence="2">Uncharacterized protein</fullName>
    </submittedName>
</protein>
<dbReference type="AlphaFoldDB" id="A0A0A0G379"/>
<accession>A0A0A0G379</accession>
<dbReference type="EMBL" id="VRXD01000193">
    <property type="protein sequence ID" value="TXQ23312.1"/>
    <property type="molecule type" value="Genomic_DNA"/>
</dbReference>
<proteinExistence type="predicted"/>
<dbReference type="EMBL" id="UGCV01000008">
    <property type="protein sequence ID" value="STJ17761.1"/>
    <property type="molecule type" value="Genomic_DNA"/>
</dbReference>
<evidence type="ECO:0000313" key="2">
    <source>
        <dbReference type="EMBL" id="STJ17761.1"/>
    </source>
</evidence>
<dbReference type="Proteomes" id="UP000254716">
    <property type="component" value="Unassembled WGS sequence"/>
</dbReference>
<feature type="transmembrane region" description="Helical" evidence="1">
    <location>
        <begin position="6"/>
        <end position="24"/>
    </location>
</feature>
<gene>
    <name evidence="3" type="ORF">FV293_28060</name>
    <name evidence="2" type="ORF">NCTC9081_03226</name>
</gene>
<evidence type="ECO:0000256" key="1">
    <source>
        <dbReference type="SAM" id="Phobius"/>
    </source>
</evidence>
<keyword evidence="1" id="KW-0812">Transmembrane</keyword>
<keyword evidence="1" id="KW-0472">Membrane</keyword>
<name>A0A0A0G379_ECOLX</name>
<reference evidence="2 4" key="1">
    <citation type="submission" date="2018-06" db="EMBL/GenBank/DDBJ databases">
        <authorList>
            <consortium name="Pathogen Informatics"/>
            <person name="Doyle S."/>
        </authorList>
    </citation>
    <scope>NUCLEOTIDE SEQUENCE [LARGE SCALE GENOMIC DNA]</scope>
    <source>
        <strain evidence="2 4">NCTC9081</strain>
    </source>
</reference>
<reference evidence="3 5" key="2">
    <citation type="submission" date="2019-08" db="EMBL/GenBank/DDBJ databases">
        <title>Whole genome analysis of cultivated E. coli strains isolated from CD patients and healthy donors.</title>
        <authorList>
            <person name="Siniagina M.N."/>
            <person name="Markelova M.I."/>
            <person name="Laikov A.V."/>
            <person name="Boulygina E.A."/>
            <person name="Khusnutdinova D.R."/>
            <person name="Kharchenko A."/>
            <person name="Grigoryeva T.V."/>
        </authorList>
    </citation>
    <scope>NUCLEOTIDE SEQUENCE [LARGE SCALE GENOMIC DNA]</scope>
    <source>
        <strain evidence="3 5">1_45_11</strain>
    </source>
</reference>
<dbReference type="RefSeq" id="WP_016232595.1">
    <property type="nucleotide sequence ID" value="NZ_CAJSGE010000002.1"/>
</dbReference>
<organism evidence="2 4">
    <name type="scientific">Escherichia coli</name>
    <dbReference type="NCBI Taxonomy" id="562"/>
    <lineage>
        <taxon>Bacteria</taxon>
        <taxon>Pseudomonadati</taxon>
        <taxon>Pseudomonadota</taxon>
        <taxon>Gammaproteobacteria</taxon>
        <taxon>Enterobacterales</taxon>
        <taxon>Enterobacteriaceae</taxon>
        <taxon>Escherichia</taxon>
    </lineage>
</organism>